<name>A0A2A6CP35_PRIPA</name>
<dbReference type="GO" id="GO:0005737">
    <property type="term" value="C:cytoplasm"/>
    <property type="evidence" value="ECO:0000318"/>
    <property type="project" value="GO_Central"/>
</dbReference>
<dbReference type="CDD" id="cd00622">
    <property type="entry name" value="PLPDE_III_ODC"/>
    <property type="match status" value="1"/>
</dbReference>
<feature type="active site" description="Proton donor" evidence="7">
    <location>
        <position position="363"/>
    </location>
</feature>
<proteinExistence type="inferred from homology"/>
<reference evidence="10" key="1">
    <citation type="journal article" date="2008" name="Nat. Genet.">
        <title>The Pristionchus pacificus genome provides a unique perspective on nematode lifestyle and parasitism.</title>
        <authorList>
            <person name="Dieterich C."/>
            <person name="Clifton S.W."/>
            <person name="Schuster L.N."/>
            <person name="Chinwalla A."/>
            <person name="Delehaunty K."/>
            <person name="Dinkelacker I."/>
            <person name="Fulton L."/>
            <person name="Fulton R."/>
            <person name="Godfrey J."/>
            <person name="Minx P."/>
            <person name="Mitreva M."/>
            <person name="Roeseler W."/>
            <person name="Tian H."/>
            <person name="Witte H."/>
            <person name="Yang S.P."/>
            <person name="Wilson R.K."/>
            <person name="Sommer R.J."/>
        </authorList>
    </citation>
    <scope>NUCLEOTIDE SEQUENCE [LARGE SCALE GENOMIC DNA]</scope>
    <source>
        <strain evidence="10">PS312</strain>
    </source>
</reference>
<comment type="similarity">
    <text evidence="2">Belongs to the Orn/Lys/Arg decarboxylase class-II family.</text>
</comment>
<evidence type="ECO:0000256" key="5">
    <source>
        <dbReference type="ARBA" id="ARBA00023239"/>
    </source>
</evidence>
<feature type="modified residue" description="N6-(pyridoxal phosphate)lysine" evidence="7">
    <location>
        <position position="54"/>
    </location>
</feature>
<dbReference type="PANTHER" id="PTHR11482">
    <property type="entry name" value="ARGININE/DIAMINOPIMELATE/ORNITHINE DECARBOXYLASE"/>
    <property type="match status" value="1"/>
</dbReference>
<dbReference type="GO" id="GO:0033387">
    <property type="term" value="P:putrescine biosynthetic process from arginine, via ornithine"/>
    <property type="evidence" value="ECO:0000318"/>
    <property type="project" value="GO_Central"/>
</dbReference>
<sequence>MICGLKKEECPVSFNNFVQGNDESFMIVNLDTVYDRFKLWMRELPMIEPFYAMKTNSDEAILRVLATLGAGFDCASKEEIDTIIGMGVSAERIIYANPCKSSSFIVHAESRGVNLMTFDSVEELEKIAALHKCPELILRYAVSDPTANNPMSGKFGADPVQEAPVLLQFAADMGLNVVGVSFHVGSGCNDPTAYFVALQHARNLFDIGHQLGHKMEIVDVGGGFPGGKLFASFEKVPTITWVAGETMWDDNEAVNNIVDMLQIAAVVRSAIRELFPAPGVRFIAEPGRFFAARSCALVANVIARKTVLASSGGAPSTRMHYYINDGVYGSFNLVLFHEKYPFGRPLFDKEGEQYNSTIWGGTCDSRDKLETNQMMRKLDVGEWLIYEEMGAYTTVASTTFNGFPRPVKVHVISERVW</sequence>
<evidence type="ECO:0000259" key="8">
    <source>
        <dbReference type="Pfam" id="PF02784"/>
    </source>
</evidence>
<protein>
    <recommendedName>
        <fullName evidence="8">Orn/DAP/Arg decarboxylase 2 N-terminal domain-containing protein</fullName>
    </recommendedName>
</protein>
<gene>
    <name evidence="9" type="primary">WBGene00105040</name>
</gene>
<evidence type="ECO:0000313" key="10">
    <source>
        <dbReference type="Proteomes" id="UP000005239"/>
    </source>
</evidence>
<comment type="cofactor">
    <cofactor evidence="1 7">
        <name>pyridoxal 5'-phosphate</name>
        <dbReference type="ChEBI" id="CHEBI:597326"/>
    </cofactor>
</comment>
<keyword evidence="10" id="KW-1185">Reference proteome</keyword>
<dbReference type="Proteomes" id="UP000005239">
    <property type="component" value="Unassembled WGS sequence"/>
</dbReference>
<evidence type="ECO:0000256" key="6">
    <source>
        <dbReference type="ARBA" id="ARBA00037173"/>
    </source>
</evidence>
<evidence type="ECO:0000256" key="3">
    <source>
        <dbReference type="ARBA" id="ARBA00022898"/>
    </source>
</evidence>
<keyword evidence="5" id="KW-0456">Lyase</keyword>
<dbReference type="PRINTS" id="PR01179">
    <property type="entry name" value="ODADCRBXLASE"/>
</dbReference>
<dbReference type="Gene3D" id="2.40.37.10">
    <property type="entry name" value="Lyase, Ornithine Decarboxylase, Chain A, domain 1"/>
    <property type="match status" value="1"/>
</dbReference>
<reference evidence="9" key="2">
    <citation type="submission" date="2022-06" db="UniProtKB">
        <authorList>
            <consortium name="EnsemblMetazoa"/>
        </authorList>
    </citation>
    <scope>IDENTIFICATION</scope>
    <source>
        <strain evidence="9">PS312</strain>
    </source>
</reference>
<accession>A0A8R1YDE8</accession>
<dbReference type="PRINTS" id="PR01182">
    <property type="entry name" value="ORNDCRBXLASE"/>
</dbReference>
<evidence type="ECO:0000256" key="1">
    <source>
        <dbReference type="ARBA" id="ARBA00001933"/>
    </source>
</evidence>
<dbReference type="InterPro" id="IPR009006">
    <property type="entry name" value="Ala_racemase/Decarboxylase_C"/>
</dbReference>
<dbReference type="AlphaFoldDB" id="A0A2A6CP35"/>
<dbReference type="EnsemblMetazoa" id="PPA15486.1">
    <property type="protein sequence ID" value="PPA15486.1"/>
    <property type="gene ID" value="WBGene00105040"/>
</dbReference>
<keyword evidence="3 7" id="KW-0663">Pyridoxal phosphate</keyword>
<dbReference type="SUPFAM" id="SSF50621">
    <property type="entry name" value="Alanine racemase C-terminal domain-like"/>
    <property type="match status" value="1"/>
</dbReference>
<evidence type="ECO:0000256" key="7">
    <source>
        <dbReference type="PIRSR" id="PIRSR600183-50"/>
    </source>
</evidence>
<dbReference type="InterPro" id="IPR000183">
    <property type="entry name" value="Orn/DAP/Arg_de-COase"/>
</dbReference>
<keyword evidence="4" id="KW-0620">Polyamine biosynthesis</keyword>
<feature type="domain" description="Orn/DAP/Arg decarboxylase 2 N-terminal" evidence="8">
    <location>
        <begin position="31"/>
        <end position="292"/>
    </location>
</feature>
<evidence type="ECO:0000313" key="9">
    <source>
        <dbReference type="EnsemblMetazoa" id="PPA15486.1"/>
    </source>
</evidence>
<dbReference type="PANTHER" id="PTHR11482:SF6">
    <property type="entry name" value="ORNITHINE DECARBOXYLASE 1-RELATED"/>
    <property type="match status" value="1"/>
</dbReference>
<comment type="function">
    <text evidence="6">Catalyzes the first and rate-limiting step of polyamine biosynthesis that converts ornithine into putrescine, which is the precursor for the polyamines, spermidine and spermine. Polyamines are essential for cell proliferation and are implicated in cellular processes, ranging from DNA replication to apoptosis.</text>
</comment>
<dbReference type="FunFam" id="2.40.37.10:FF:000059">
    <property type="match status" value="1"/>
</dbReference>
<dbReference type="InterPro" id="IPR029066">
    <property type="entry name" value="PLP-binding_barrel"/>
</dbReference>
<dbReference type="Pfam" id="PF02784">
    <property type="entry name" value="Orn_Arg_deC_N"/>
    <property type="match status" value="1"/>
</dbReference>
<accession>A0A2A6CP35</accession>
<dbReference type="SUPFAM" id="SSF51419">
    <property type="entry name" value="PLP-binding barrel"/>
    <property type="match status" value="1"/>
</dbReference>
<evidence type="ECO:0000256" key="2">
    <source>
        <dbReference type="ARBA" id="ARBA00008872"/>
    </source>
</evidence>
<dbReference type="InterPro" id="IPR002433">
    <property type="entry name" value="Orn_de-COase"/>
</dbReference>
<dbReference type="Gene3D" id="3.20.20.10">
    <property type="entry name" value="Alanine racemase"/>
    <property type="match status" value="1"/>
</dbReference>
<dbReference type="InterPro" id="IPR022644">
    <property type="entry name" value="De-COase2_N"/>
</dbReference>
<dbReference type="GO" id="GO:0004586">
    <property type="term" value="F:ornithine decarboxylase activity"/>
    <property type="evidence" value="ECO:0000318"/>
    <property type="project" value="GO_Central"/>
</dbReference>
<dbReference type="OrthoDB" id="5034579at2759"/>
<organism evidence="9 10">
    <name type="scientific">Pristionchus pacificus</name>
    <name type="common">Parasitic nematode worm</name>
    <dbReference type="NCBI Taxonomy" id="54126"/>
    <lineage>
        <taxon>Eukaryota</taxon>
        <taxon>Metazoa</taxon>
        <taxon>Ecdysozoa</taxon>
        <taxon>Nematoda</taxon>
        <taxon>Chromadorea</taxon>
        <taxon>Rhabditida</taxon>
        <taxon>Rhabditina</taxon>
        <taxon>Diplogasteromorpha</taxon>
        <taxon>Diplogasteroidea</taxon>
        <taxon>Neodiplogasteridae</taxon>
        <taxon>Pristionchus</taxon>
    </lineage>
</organism>
<dbReference type="FunFam" id="3.20.20.10:FF:000005">
    <property type="entry name" value="Ornithine decarboxylase"/>
    <property type="match status" value="1"/>
</dbReference>
<evidence type="ECO:0000256" key="4">
    <source>
        <dbReference type="ARBA" id="ARBA00023115"/>
    </source>
</evidence>